<dbReference type="Proteomes" id="UP001162992">
    <property type="component" value="Chromosome 1"/>
</dbReference>
<keyword evidence="2" id="KW-1185">Reference proteome</keyword>
<proteinExistence type="predicted"/>
<organism evidence="1 2">
    <name type="scientific">Diphasiastrum complanatum</name>
    <name type="common">Issler's clubmoss</name>
    <name type="synonym">Lycopodium complanatum</name>
    <dbReference type="NCBI Taxonomy" id="34168"/>
    <lineage>
        <taxon>Eukaryota</taxon>
        <taxon>Viridiplantae</taxon>
        <taxon>Streptophyta</taxon>
        <taxon>Embryophyta</taxon>
        <taxon>Tracheophyta</taxon>
        <taxon>Lycopodiopsida</taxon>
        <taxon>Lycopodiales</taxon>
        <taxon>Lycopodiaceae</taxon>
        <taxon>Lycopodioideae</taxon>
        <taxon>Diphasiastrum</taxon>
    </lineage>
</organism>
<evidence type="ECO:0000313" key="2">
    <source>
        <dbReference type="Proteomes" id="UP001162992"/>
    </source>
</evidence>
<protein>
    <submittedName>
        <fullName evidence="1">Uncharacterized protein</fullName>
    </submittedName>
</protein>
<gene>
    <name evidence="1" type="ORF">O6H91_01G176000</name>
</gene>
<name>A0ACC2EZ86_DIPCM</name>
<dbReference type="EMBL" id="CM055092">
    <property type="protein sequence ID" value="KAJ7571761.1"/>
    <property type="molecule type" value="Genomic_DNA"/>
</dbReference>
<reference evidence="2" key="1">
    <citation type="journal article" date="2024" name="Proc. Natl. Acad. Sci. U.S.A.">
        <title>Extraordinary preservation of gene collinearity over three hundred million years revealed in homosporous lycophytes.</title>
        <authorList>
            <person name="Li C."/>
            <person name="Wickell D."/>
            <person name="Kuo L.Y."/>
            <person name="Chen X."/>
            <person name="Nie B."/>
            <person name="Liao X."/>
            <person name="Peng D."/>
            <person name="Ji J."/>
            <person name="Jenkins J."/>
            <person name="Williams M."/>
            <person name="Shu S."/>
            <person name="Plott C."/>
            <person name="Barry K."/>
            <person name="Rajasekar S."/>
            <person name="Grimwood J."/>
            <person name="Han X."/>
            <person name="Sun S."/>
            <person name="Hou Z."/>
            <person name="He W."/>
            <person name="Dai G."/>
            <person name="Sun C."/>
            <person name="Schmutz J."/>
            <person name="Leebens-Mack J.H."/>
            <person name="Li F.W."/>
            <person name="Wang L."/>
        </authorList>
    </citation>
    <scope>NUCLEOTIDE SEQUENCE [LARGE SCALE GENOMIC DNA]</scope>
    <source>
        <strain evidence="2">cv. PW_Plant_1</strain>
    </source>
</reference>
<accession>A0ACC2EZ86</accession>
<comment type="caution">
    <text evidence="1">The sequence shown here is derived from an EMBL/GenBank/DDBJ whole genome shotgun (WGS) entry which is preliminary data.</text>
</comment>
<evidence type="ECO:0000313" key="1">
    <source>
        <dbReference type="EMBL" id="KAJ7571761.1"/>
    </source>
</evidence>
<sequence>MLRAAGFCSLMDWRSLGVVWWMVPFWWFALAWSWRSFCGVVSLVCYFFGCFDRCLLLVLPVYNSPSFGLGCIAPWFVLLGPSLWWWLMLRVAPKYSRQYSSSHRTPEGYSTTQHTLLLPLQLNQWLPTDQQMFSALRYDLQHSLHLPS</sequence>